<evidence type="ECO:0000256" key="3">
    <source>
        <dbReference type="PROSITE-ProRule" id="PRU00169"/>
    </source>
</evidence>
<dbReference type="Gene3D" id="3.40.50.2300">
    <property type="match status" value="1"/>
</dbReference>
<dbReference type="SMART" id="SM00448">
    <property type="entry name" value="REC"/>
    <property type="match status" value="1"/>
</dbReference>
<comment type="caution">
    <text evidence="5">The sequence shown here is derived from an EMBL/GenBank/DDBJ whole genome shotgun (WGS) entry which is preliminary data.</text>
</comment>
<dbReference type="PANTHER" id="PTHR44591">
    <property type="entry name" value="STRESS RESPONSE REGULATOR PROTEIN 1"/>
    <property type="match status" value="1"/>
</dbReference>
<keyword evidence="1" id="KW-0597">Phosphoprotein</keyword>
<name>A0A0A2WFC5_9GAMM</name>
<dbReference type="PANTHER" id="PTHR44591:SF3">
    <property type="entry name" value="RESPONSE REGULATORY DOMAIN-CONTAINING PROTEIN"/>
    <property type="match status" value="1"/>
</dbReference>
<dbReference type="SUPFAM" id="SSF47226">
    <property type="entry name" value="Histidine-containing phosphotransfer domain, HPT domain"/>
    <property type="match status" value="1"/>
</dbReference>
<dbReference type="InterPro" id="IPR001789">
    <property type="entry name" value="Sig_transdc_resp-reg_receiver"/>
</dbReference>
<dbReference type="STRING" id="1300345.LF41_249"/>
<evidence type="ECO:0000256" key="1">
    <source>
        <dbReference type="ARBA" id="ARBA00022553"/>
    </source>
</evidence>
<dbReference type="PROSITE" id="PS50110">
    <property type="entry name" value="RESPONSE_REGULATORY"/>
    <property type="match status" value="1"/>
</dbReference>
<evidence type="ECO:0000259" key="4">
    <source>
        <dbReference type="PROSITE" id="PS50110"/>
    </source>
</evidence>
<dbReference type="eggNOG" id="COG0784">
    <property type="taxonomic scope" value="Bacteria"/>
</dbReference>
<evidence type="ECO:0000313" key="5">
    <source>
        <dbReference type="EMBL" id="KGQ18901.1"/>
    </source>
</evidence>
<dbReference type="Pfam" id="PF01627">
    <property type="entry name" value="Hpt"/>
    <property type="match status" value="1"/>
</dbReference>
<dbReference type="PATRIC" id="fig|1300345.3.peg.1925"/>
<keyword evidence="5" id="KW-0808">Transferase</keyword>
<dbReference type="EMBL" id="JRKJ01000014">
    <property type="protein sequence ID" value="KGQ18901.1"/>
    <property type="molecule type" value="Genomic_DNA"/>
</dbReference>
<evidence type="ECO:0000256" key="2">
    <source>
        <dbReference type="ARBA" id="ARBA00023012"/>
    </source>
</evidence>
<dbReference type="CDD" id="cd17546">
    <property type="entry name" value="REC_hyHK_CKI1_RcsC-like"/>
    <property type="match status" value="1"/>
</dbReference>
<dbReference type="Gene3D" id="1.20.120.160">
    <property type="entry name" value="HPT domain"/>
    <property type="match status" value="1"/>
</dbReference>
<protein>
    <submittedName>
        <fullName evidence="5">Signal transduction histidine kinase</fullName>
    </submittedName>
</protein>
<organism evidence="5 6">
    <name type="scientific">Lysobacter dokdonensis DS-58</name>
    <dbReference type="NCBI Taxonomy" id="1300345"/>
    <lineage>
        <taxon>Bacteria</taxon>
        <taxon>Pseudomonadati</taxon>
        <taxon>Pseudomonadota</taxon>
        <taxon>Gammaproteobacteria</taxon>
        <taxon>Lysobacterales</taxon>
        <taxon>Lysobacteraceae</taxon>
        <taxon>Noviluteimonas</taxon>
    </lineage>
</organism>
<dbReference type="InterPro" id="IPR036641">
    <property type="entry name" value="HPT_dom_sf"/>
</dbReference>
<gene>
    <name evidence="5" type="ORF">LF41_249</name>
</gene>
<dbReference type="GO" id="GO:0004672">
    <property type="term" value="F:protein kinase activity"/>
    <property type="evidence" value="ECO:0007669"/>
    <property type="project" value="UniProtKB-ARBA"/>
</dbReference>
<evidence type="ECO:0000313" key="6">
    <source>
        <dbReference type="Proteomes" id="UP000030518"/>
    </source>
</evidence>
<feature type="domain" description="Response regulatory" evidence="4">
    <location>
        <begin position="4"/>
        <end position="122"/>
    </location>
</feature>
<dbReference type="Pfam" id="PF00072">
    <property type="entry name" value="Response_reg"/>
    <property type="match status" value="1"/>
</dbReference>
<keyword evidence="6" id="KW-1185">Reference proteome</keyword>
<dbReference type="Proteomes" id="UP000030518">
    <property type="component" value="Unassembled WGS sequence"/>
</dbReference>
<dbReference type="InterPro" id="IPR050595">
    <property type="entry name" value="Bact_response_regulator"/>
</dbReference>
<reference evidence="5 6" key="1">
    <citation type="submission" date="2014-09" db="EMBL/GenBank/DDBJ databases">
        <title>Genome sequences of Lysobacter dokdonensis DS-58.</title>
        <authorList>
            <person name="Kim J.F."/>
            <person name="Kwak M.-J."/>
        </authorList>
    </citation>
    <scope>NUCLEOTIDE SEQUENCE [LARGE SCALE GENOMIC DNA]</scope>
    <source>
        <strain evidence="5 6">DS-58</strain>
    </source>
</reference>
<dbReference type="SUPFAM" id="SSF52172">
    <property type="entry name" value="CheY-like"/>
    <property type="match status" value="1"/>
</dbReference>
<dbReference type="GO" id="GO:0000160">
    <property type="term" value="P:phosphorelay signal transduction system"/>
    <property type="evidence" value="ECO:0007669"/>
    <property type="project" value="UniProtKB-KW"/>
</dbReference>
<comment type="caution">
    <text evidence="3">Lacks conserved residue(s) required for the propagation of feature annotation.</text>
</comment>
<dbReference type="InterPro" id="IPR011006">
    <property type="entry name" value="CheY-like_superfamily"/>
</dbReference>
<dbReference type="OrthoDB" id="9800897at2"/>
<dbReference type="AlphaFoldDB" id="A0A0A2WFC5"/>
<dbReference type="RefSeq" id="WP_036169167.1">
    <property type="nucleotide sequence ID" value="NZ_JRKJ01000014.1"/>
</dbReference>
<proteinExistence type="predicted"/>
<keyword evidence="5" id="KW-0418">Kinase</keyword>
<keyword evidence="2" id="KW-0902">Two-component regulatory system</keyword>
<dbReference type="InterPro" id="IPR008207">
    <property type="entry name" value="Sig_transdc_His_kin_Hpt_dom"/>
</dbReference>
<sequence length="222" mass="23681">MPHRILVVDAHAINRLVIAEQLTALGHAPMCAHDAEQALALFDAGDFDLCVVACRMPGIDGFAFAARVHDLAMARGTAPCPIVGYSNDAALDTALAMQTGMRACMPMPIPSSTLDAVLRSVFHPSARAPRNIAQAELFIATSRKDLREARRCLADGNLVRLRALFHRIKGAALMLGENDLAAACTRGEAGCDDWGPAALDAAIDLIEMQLDAMDPAQVEPSR</sequence>
<accession>A0A0A2WFC5</accession>